<gene>
    <name evidence="2" type="ORF">LuPra_02123</name>
</gene>
<dbReference type="OrthoDB" id="10020525at2"/>
<accession>A0A143PK37</accession>
<keyword evidence="1" id="KW-0812">Transmembrane</keyword>
<evidence type="ECO:0000256" key="1">
    <source>
        <dbReference type="SAM" id="Phobius"/>
    </source>
</evidence>
<protein>
    <submittedName>
        <fullName evidence="2">Uncharacterized protein</fullName>
    </submittedName>
</protein>
<dbReference type="RefSeq" id="WP_110170699.1">
    <property type="nucleotide sequence ID" value="NZ_CP015136.1"/>
</dbReference>
<reference evidence="2 3" key="1">
    <citation type="journal article" date="2016" name="Genome Announc.">
        <title>First Complete Genome Sequence of a Subdivision 6 Acidobacterium Strain.</title>
        <authorList>
            <person name="Huang S."/>
            <person name="Vieira S."/>
            <person name="Bunk B."/>
            <person name="Riedel T."/>
            <person name="Sproer C."/>
            <person name="Overmann J."/>
        </authorList>
    </citation>
    <scope>NUCLEOTIDE SEQUENCE [LARGE SCALE GENOMIC DNA]</scope>
    <source>
        <strain evidence="3">DSM 100886 HEG_-6_39</strain>
    </source>
</reference>
<keyword evidence="3" id="KW-1185">Reference proteome</keyword>
<sequence length="154" mass="16776" precursor="true">MSDATDLALLPALRRLLLGLVVLVMLGMLMDLLLLEHYEEVWQWVPLGLLTVALGVAAWTARAGSRLAVTAFRITMLLVVCTGLLGVAMHYDGSREFQMETDPALTGWALFIKVIRAKAPPTLAPAAMIQVGLFGLLYTWRHPALAAPTKGVLR</sequence>
<feature type="transmembrane region" description="Helical" evidence="1">
    <location>
        <begin position="123"/>
        <end position="140"/>
    </location>
</feature>
<name>A0A143PK37_LUTPR</name>
<organism evidence="2 3">
    <name type="scientific">Luteitalea pratensis</name>
    <dbReference type="NCBI Taxonomy" id="1855912"/>
    <lineage>
        <taxon>Bacteria</taxon>
        <taxon>Pseudomonadati</taxon>
        <taxon>Acidobacteriota</taxon>
        <taxon>Vicinamibacteria</taxon>
        <taxon>Vicinamibacterales</taxon>
        <taxon>Vicinamibacteraceae</taxon>
        <taxon>Luteitalea</taxon>
    </lineage>
</organism>
<feature type="transmembrane region" description="Helical" evidence="1">
    <location>
        <begin position="12"/>
        <end position="35"/>
    </location>
</feature>
<feature type="transmembrane region" description="Helical" evidence="1">
    <location>
        <begin position="41"/>
        <end position="59"/>
    </location>
</feature>
<keyword evidence="1" id="KW-1133">Transmembrane helix</keyword>
<dbReference type="Proteomes" id="UP000076079">
    <property type="component" value="Chromosome"/>
</dbReference>
<dbReference type="STRING" id="1855912.LuPra_02123"/>
<reference evidence="3" key="2">
    <citation type="submission" date="2016-04" db="EMBL/GenBank/DDBJ databases">
        <title>First Complete Genome Sequence of a Subdivision 6 Acidobacterium.</title>
        <authorList>
            <person name="Huang S."/>
            <person name="Vieira S."/>
            <person name="Bunk B."/>
            <person name="Riedel T."/>
            <person name="Sproeer C."/>
            <person name="Overmann J."/>
        </authorList>
    </citation>
    <scope>NUCLEOTIDE SEQUENCE [LARGE SCALE GENOMIC DNA]</scope>
    <source>
        <strain evidence="3">DSM 100886 HEG_-6_39</strain>
    </source>
</reference>
<feature type="transmembrane region" description="Helical" evidence="1">
    <location>
        <begin position="71"/>
        <end position="91"/>
    </location>
</feature>
<dbReference type="AlphaFoldDB" id="A0A143PK37"/>
<dbReference type="KEGG" id="abac:LuPra_02123"/>
<dbReference type="EMBL" id="CP015136">
    <property type="protein sequence ID" value="AMY08917.1"/>
    <property type="molecule type" value="Genomic_DNA"/>
</dbReference>
<evidence type="ECO:0000313" key="2">
    <source>
        <dbReference type="EMBL" id="AMY08917.1"/>
    </source>
</evidence>
<evidence type="ECO:0000313" key="3">
    <source>
        <dbReference type="Proteomes" id="UP000076079"/>
    </source>
</evidence>
<keyword evidence="1" id="KW-0472">Membrane</keyword>
<proteinExistence type="predicted"/>